<keyword evidence="3" id="KW-0805">Transcription regulation</keyword>
<dbReference type="SUPFAM" id="SSF46785">
    <property type="entry name" value="Winged helix' DNA-binding domain"/>
    <property type="match status" value="1"/>
</dbReference>
<dbReference type="EMBL" id="BAABIM010000001">
    <property type="protein sequence ID" value="GAA4679305.1"/>
    <property type="molecule type" value="Genomic_DNA"/>
</dbReference>
<evidence type="ECO:0000259" key="6">
    <source>
        <dbReference type="PROSITE" id="PS50995"/>
    </source>
</evidence>
<dbReference type="Gene3D" id="1.10.10.10">
    <property type="entry name" value="Winged helix-like DNA-binding domain superfamily/Winged helix DNA-binding domain"/>
    <property type="match status" value="1"/>
</dbReference>
<gene>
    <name evidence="7" type="ORF">GCM10023226_15830</name>
</gene>
<comment type="subcellular location">
    <subcellularLocation>
        <location evidence="1">Cytoplasm</location>
    </subcellularLocation>
</comment>
<proteinExistence type="predicted"/>
<comment type="caution">
    <text evidence="7">The sequence shown here is derived from an EMBL/GenBank/DDBJ whole genome shotgun (WGS) entry which is preliminary data.</text>
</comment>
<dbReference type="PANTHER" id="PTHR33164">
    <property type="entry name" value="TRANSCRIPTIONAL REGULATOR, MARR FAMILY"/>
    <property type="match status" value="1"/>
</dbReference>
<dbReference type="SMART" id="SM00347">
    <property type="entry name" value="HTH_MARR"/>
    <property type="match status" value="1"/>
</dbReference>
<dbReference type="InterPro" id="IPR039422">
    <property type="entry name" value="MarR/SlyA-like"/>
</dbReference>
<evidence type="ECO:0000256" key="4">
    <source>
        <dbReference type="ARBA" id="ARBA00023125"/>
    </source>
</evidence>
<dbReference type="InterPro" id="IPR055166">
    <property type="entry name" value="Transc_reg_Sar_Rot_HTH"/>
</dbReference>
<reference evidence="8" key="1">
    <citation type="journal article" date="2019" name="Int. J. Syst. Evol. Microbiol.">
        <title>The Global Catalogue of Microorganisms (GCM) 10K type strain sequencing project: providing services to taxonomists for standard genome sequencing and annotation.</title>
        <authorList>
            <consortium name="The Broad Institute Genomics Platform"/>
            <consortium name="The Broad Institute Genome Sequencing Center for Infectious Disease"/>
            <person name="Wu L."/>
            <person name="Ma J."/>
        </authorList>
    </citation>
    <scope>NUCLEOTIDE SEQUENCE [LARGE SCALE GENOMIC DNA]</scope>
    <source>
        <strain evidence="8">JCM 18127</strain>
    </source>
</reference>
<evidence type="ECO:0000256" key="5">
    <source>
        <dbReference type="ARBA" id="ARBA00023163"/>
    </source>
</evidence>
<dbReference type="PRINTS" id="PR00598">
    <property type="entry name" value="HTHMARR"/>
</dbReference>
<feature type="domain" description="HTH marR-type" evidence="6">
    <location>
        <begin position="11"/>
        <end position="142"/>
    </location>
</feature>
<name>A0ABP8W3F3_9ACTN</name>
<dbReference type="PANTHER" id="PTHR33164:SF5">
    <property type="entry name" value="ORGANIC HYDROPEROXIDE RESISTANCE TRANSCRIPTIONAL REGULATOR"/>
    <property type="match status" value="1"/>
</dbReference>
<dbReference type="RefSeq" id="WP_345264387.1">
    <property type="nucleotide sequence ID" value="NZ_BAABIM010000001.1"/>
</dbReference>
<accession>A0ABP8W3F3</accession>
<evidence type="ECO:0000256" key="2">
    <source>
        <dbReference type="ARBA" id="ARBA00022490"/>
    </source>
</evidence>
<keyword evidence="5" id="KW-0804">Transcription</keyword>
<evidence type="ECO:0000313" key="7">
    <source>
        <dbReference type="EMBL" id="GAA4679305.1"/>
    </source>
</evidence>
<dbReference type="Proteomes" id="UP001500621">
    <property type="component" value="Unassembled WGS sequence"/>
</dbReference>
<dbReference type="InterPro" id="IPR000835">
    <property type="entry name" value="HTH_MarR-typ"/>
</dbReference>
<dbReference type="InterPro" id="IPR036390">
    <property type="entry name" value="WH_DNA-bd_sf"/>
</dbReference>
<dbReference type="Pfam" id="PF22381">
    <property type="entry name" value="Staph_reg_Sar_Rot"/>
    <property type="match status" value="1"/>
</dbReference>
<evidence type="ECO:0000256" key="1">
    <source>
        <dbReference type="ARBA" id="ARBA00004496"/>
    </source>
</evidence>
<evidence type="ECO:0000313" key="8">
    <source>
        <dbReference type="Proteomes" id="UP001500621"/>
    </source>
</evidence>
<keyword evidence="4" id="KW-0238">DNA-binding</keyword>
<protein>
    <submittedName>
        <fullName evidence="7">MarR family transcriptional regulator</fullName>
    </submittedName>
</protein>
<organism evidence="7 8">
    <name type="scientific">Nocardioides nanhaiensis</name>
    <dbReference type="NCBI Taxonomy" id="1476871"/>
    <lineage>
        <taxon>Bacteria</taxon>
        <taxon>Bacillati</taxon>
        <taxon>Actinomycetota</taxon>
        <taxon>Actinomycetes</taxon>
        <taxon>Propionibacteriales</taxon>
        <taxon>Nocardioidaceae</taxon>
        <taxon>Nocardioides</taxon>
    </lineage>
</organism>
<evidence type="ECO:0000256" key="3">
    <source>
        <dbReference type="ARBA" id="ARBA00023015"/>
    </source>
</evidence>
<sequence>MAAPLPQLELDRQFCFPLYAAARAVTRQYADLLAAEQLTYPQYLCLLALWEADAPMTVGEVGARLRLDSGTLTPVLKRLEAAGVVARHRDPDDERRVLVQVTEAGWALRERVADVPMRLVERAELAPEDALALRALLDKLLAVLPD</sequence>
<dbReference type="InterPro" id="IPR036388">
    <property type="entry name" value="WH-like_DNA-bd_sf"/>
</dbReference>
<keyword evidence="2" id="KW-0963">Cytoplasm</keyword>
<keyword evidence="8" id="KW-1185">Reference proteome</keyword>
<dbReference type="PROSITE" id="PS50995">
    <property type="entry name" value="HTH_MARR_2"/>
    <property type="match status" value="1"/>
</dbReference>